<dbReference type="PANTHER" id="PTHR42898:SF6">
    <property type="entry name" value="NADP-DEPENDENT MANNITOL DEHYDROGENASE"/>
    <property type="match status" value="1"/>
</dbReference>
<dbReference type="Gene3D" id="3.40.50.720">
    <property type="entry name" value="NAD(P)-binding Rossmann-like Domain"/>
    <property type="match status" value="1"/>
</dbReference>
<dbReference type="NCBIfam" id="NF006693">
    <property type="entry name" value="PRK09242.1"/>
    <property type="match status" value="1"/>
</dbReference>
<dbReference type="PRINTS" id="PR00080">
    <property type="entry name" value="SDRFAMILY"/>
</dbReference>
<dbReference type="STRING" id="69332.A0A388LD92"/>
<dbReference type="InterPro" id="IPR002347">
    <property type="entry name" value="SDR_fam"/>
</dbReference>
<dbReference type="Gramene" id="GBG80237">
    <property type="protein sequence ID" value="GBG80237"/>
    <property type="gene ID" value="CBR_g30602"/>
</dbReference>
<dbReference type="InterPro" id="IPR036291">
    <property type="entry name" value="NAD(P)-bd_dom_sf"/>
</dbReference>
<dbReference type="Pfam" id="PF13561">
    <property type="entry name" value="adh_short_C2"/>
    <property type="match status" value="1"/>
</dbReference>
<accession>A0A388LD92</accession>
<dbReference type="FunFam" id="3.40.50.720:FF:000084">
    <property type="entry name" value="Short-chain dehydrogenase reductase"/>
    <property type="match status" value="1"/>
</dbReference>
<dbReference type="GO" id="GO:0016491">
    <property type="term" value="F:oxidoreductase activity"/>
    <property type="evidence" value="ECO:0007669"/>
    <property type="project" value="UniProtKB-KW"/>
</dbReference>
<evidence type="ECO:0000313" key="3">
    <source>
        <dbReference type="Proteomes" id="UP000265515"/>
    </source>
</evidence>
<reference evidence="2 3" key="1">
    <citation type="journal article" date="2018" name="Cell">
        <title>The Chara Genome: Secondary Complexity and Implications for Plant Terrestrialization.</title>
        <authorList>
            <person name="Nishiyama T."/>
            <person name="Sakayama H."/>
            <person name="Vries J.D."/>
            <person name="Buschmann H."/>
            <person name="Saint-Marcoux D."/>
            <person name="Ullrich K.K."/>
            <person name="Haas F.B."/>
            <person name="Vanderstraeten L."/>
            <person name="Becker D."/>
            <person name="Lang D."/>
            <person name="Vosolsobe S."/>
            <person name="Rombauts S."/>
            <person name="Wilhelmsson P.K.I."/>
            <person name="Janitza P."/>
            <person name="Kern R."/>
            <person name="Heyl A."/>
            <person name="Rumpler F."/>
            <person name="Villalobos L.I.A.C."/>
            <person name="Clay J.M."/>
            <person name="Skokan R."/>
            <person name="Toyoda A."/>
            <person name="Suzuki Y."/>
            <person name="Kagoshima H."/>
            <person name="Schijlen E."/>
            <person name="Tajeshwar N."/>
            <person name="Catarino B."/>
            <person name="Hetherington A.J."/>
            <person name="Saltykova A."/>
            <person name="Bonnot C."/>
            <person name="Breuninger H."/>
            <person name="Symeonidi A."/>
            <person name="Radhakrishnan G.V."/>
            <person name="Van Nieuwerburgh F."/>
            <person name="Deforce D."/>
            <person name="Chang C."/>
            <person name="Karol K.G."/>
            <person name="Hedrich R."/>
            <person name="Ulvskov P."/>
            <person name="Glockner G."/>
            <person name="Delwiche C.F."/>
            <person name="Petrasek J."/>
            <person name="Van de Peer Y."/>
            <person name="Friml J."/>
            <person name="Beilby M."/>
            <person name="Dolan L."/>
            <person name="Kohara Y."/>
            <person name="Sugano S."/>
            <person name="Fujiyama A."/>
            <person name="Delaux P.-M."/>
            <person name="Quint M."/>
            <person name="TheiBen G."/>
            <person name="Hagemann M."/>
            <person name="Harholt J."/>
            <person name="Dunand C."/>
            <person name="Zachgo S."/>
            <person name="Langdale J."/>
            <person name="Maumus F."/>
            <person name="Straeten D.V.D."/>
            <person name="Gould S.B."/>
            <person name="Rensing S.A."/>
        </authorList>
    </citation>
    <scope>NUCLEOTIDE SEQUENCE [LARGE SCALE GENOMIC DNA]</scope>
    <source>
        <strain evidence="2 3">S276</strain>
    </source>
</reference>
<keyword evidence="3" id="KW-1185">Reference proteome</keyword>
<protein>
    <recommendedName>
        <fullName evidence="4">Tropinone reductase</fullName>
    </recommendedName>
</protein>
<dbReference type="EMBL" id="BFEA01000340">
    <property type="protein sequence ID" value="GBG80237.1"/>
    <property type="molecule type" value="Genomic_DNA"/>
</dbReference>
<comment type="caution">
    <text evidence="2">The sequence shown here is derived from an EMBL/GenBank/DDBJ whole genome shotgun (WGS) entry which is preliminary data.</text>
</comment>
<dbReference type="Proteomes" id="UP000265515">
    <property type="component" value="Unassembled WGS sequence"/>
</dbReference>
<dbReference type="InterPro" id="IPR045000">
    <property type="entry name" value="TR"/>
</dbReference>
<dbReference type="PRINTS" id="PR00081">
    <property type="entry name" value="GDHRDH"/>
</dbReference>
<dbReference type="OrthoDB" id="417891at2759"/>
<dbReference type="SUPFAM" id="SSF51735">
    <property type="entry name" value="NAD(P)-binding Rossmann-fold domains"/>
    <property type="match status" value="1"/>
</dbReference>
<dbReference type="OMA" id="MFEVNVY"/>
<dbReference type="PANTHER" id="PTHR42898">
    <property type="entry name" value="TROPINONE REDUCTASE"/>
    <property type="match status" value="1"/>
</dbReference>
<proteinExistence type="predicted"/>
<gene>
    <name evidence="2" type="ORF">CBR_g30602</name>
</gene>
<evidence type="ECO:0000256" key="1">
    <source>
        <dbReference type="ARBA" id="ARBA00023002"/>
    </source>
</evidence>
<dbReference type="AlphaFoldDB" id="A0A388LD92"/>
<evidence type="ECO:0008006" key="4">
    <source>
        <dbReference type="Google" id="ProtNLM"/>
    </source>
</evidence>
<name>A0A388LD92_CHABU</name>
<sequence>MADSGHQAPVPDPRTWSATWRLDGKTALVTGGSRGLGKAIVEELAALGAQVYICGRDADVLQQCLSEWQSAGLKVTGSVCDVSVRQQRVSLIETVSAEFGGKLDILVNNAGTNIRRATQDYTEQELSFVYSTNFESAFHMCQLAYPLLKLAGKSAIVHVSSVAGLSGMRSGSVYGFTKAAMNQLTRNLGCEWAKDGIRTNAVAPWYITTDLANQVLKDPHFKAEVIGRTPMRRVGEPREVATTVAFLCMPASSYITGQVIAIDGGYLANGFYPMT</sequence>
<evidence type="ECO:0000313" key="2">
    <source>
        <dbReference type="EMBL" id="GBG80237.1"/>
    </source>
</evidence>
<organism evidence="2 3">
    <name type="scientific">Chara braunii</name>
    <name type="common">Braun's stonewort</name>
    <dbReference type="NCBI Taxonomy" id="69332"/>
    <lineage>
        <taxon>Eukaryota</taxon>
        <taxon>Viridiplantae</taxon>
        <taxon>Streptophyta</taxon>
        <taxon>Charophyceae</taxon>
        <taxon>Charales</taxon>
        <taxon>Characeae</taxon>
        <taxon>Chara</taxon>
    </lineage>
</organism>
<keyword evidence="1" id="KW-0560">Oxidoreductase</keyword>